<comment type="pathway">
    <text evidence="3 10">Protein modification; protein glycosylation.</text>
</comment>
<reference evidence="11" key="2">
    <citation type="journal article" date="2024" name="Plant">
        <title>Genomic evolution and insights into agronomic trait innovations of Sesamum species.</title>
        <authorList>
            <person name="Miao H."/>
            <person name="Wang L."/>
            <person name="Qu L."/>
            <person name="Liu H."/>
            <person name="Sun Y."/>
            <person name="Le M."/>
            <person name="Wang Q."/>
            <person name="Wei S."/>
            <person name="Zheng Y."/>
            <person name="Lin W."/>
            <person name="Duan Y."/>
            <person name="Cao H."/>
            <person name="Xiong S."/>
            <person name="Wang X."/>
            <person name="Wei L."/>
            <person name="Li C."/>
            <person name="Ma Q."/>
            <person name="Ju M."/>
            <person name="Zhao R."/>
            <person name="Li G."/>
            <person name="Mu C."/>
            <person name="Tian Q."/>
            <person name="Mei H."/>
            <person name="Zhang T."/>
            <person name="Gao T."/>
            <person name="Zhang H."/>
        </authorList>
    </citation>
    <scope>NUCLEOTIDE SEQUENCE</scope>
    <source>
        <strain evidence="11">K16</strain>
    </source>
</reference>
<keyword evidence="5" id="KW-0812">Transmembrane</keyword>
<evidence type="ECO:0000313" key="11">
    <source>
        <dbReference type="EMBL" id="KAK4390025.1"/>
    </source>
</evidence>
<dbReference type="PANTHER" id="PTHR21049:SF0">
    <property type="entry name" value="DOLICHYL-DIPHOSPHOOLIGOSACCHARIDE--PROTEIN GLYCOSYLTRANSFERASE SUBUNIT 1"/>
    <property type="match status" value="1"/>
</dbReference>
<dbReference type="GO" id="GO:0018279">
    <property type="term" value="P:protein N-linked glycosylation via asparagine"/>
    <property type="evidence" value="ECO:0007669"/>
    <property type="project" value="TreeGrafter"/>
</dbReference>
<keyword evidence="7 10" id="KW-0256">Endoplasmic reticulum</keyword>
<dbReference type="PANTHER" id="PTHR21049">
    <property type="entry name" value="RIBOPHORIN I"/>
    <property type="match status" value="1"/>
</dbReference>
<keyword evidence="12" id="KW-1185">Reference proteome</keyword>
<evidence type="ECO:0000256" key="6">
    <source>
        <dbReference type="ARBA" id="ARBA00022729"/>
    </source>
</evidence>
<dbReference type="EMBL" id="JACGWL010000012">
    <property type="protein sequence ID" value="KAK4390025.1"/>
    <property type="molecule type" value="Genomic_DNA"/>
</dbReference>
<keyword evidence="9" id="KW-0472">Membrane</keyword>
<comment type="function">
    <text evidence="1 10">Subunit of the oligosaccharyl transferase (OST) complex that catalyzes the initial transfer of a defined glycan (Glc(3)Man(9)GlcNAc(2) in eukaryotes) from the lipid carrier dolichol-pyrophosphate to an asparagine residue within an Asn-X-Ser/Thr consensus motif in nascent polypeptide chains, the first step in protein N-glycosylation. N-glycosylation occurs cotranslationally and the complex associates with the Sec61 complex at the channel-forming translocon complex that mediates protein translocation across the endoplasmic reticulum (ER). All subunits are required for a maximal enzyme activity.</text>
</comment>
<name>A0AAE1WB13_9LAMI</name>
<evidence type="ECO:0000256" key="3">
    <source>
        <dbReference type="ARBA" id="ARBA00004922"/>
    </source>
</evidence>
<sequence length="572" mass="64388">MKRNRFDLSLLFVFGFFMFFSTVCSDLVISKLDRRIDLTSQLVRTTVSLKVENNGGDAVSEILLPFPEHQARNLAFLSAMVSEGKDKTKGSSGSLPIEVANPKGKPPSLTWYSVSLPKELSKGGSLTLEVKAVFTHALRPFPEKISQADVQLVAFQDSAHYLSPYTVKVQSLIIKLPEPRVESYTKLENTKFSGTELKYGPYENLPPFSYTPIVVHYVSYKPFAVAQELVREIEISHWGNVQITENYNLVHAGAEITGEFSRLDYQARPHVRGASAFRNLVAKLPPRAHSIYYRDEIGNISTSNVWSDSAKTLLEIEPRYPMFGGWRTSFTIGYGLPLKDFLFQSEGKRFLNISFGCPMTDVVIENLIVKIVLPEGSKEISVSVPFPVKQSQEGAIDVDFRVFLFFVACIVYMHADFTISKSSPSYLAKLQWDEVQTAIQQFQNIMNRCLVVHDKLEASLRELSRTGDVQACKAARKAADSLLKELSKELKPLLSFLQSSPPAVQIMPKVEELVSKERELQEKLMLKHSTVVDSYEKKSGGRDIENRVAAVQQKITLLRQEVDDLLEVIDEI</sequence>
<dbReference type="GO" id="GO:0008250">
    <property type="term" value="C:oligosaccharyltransferase complex"/>
    <property type="evidence" value="ECO:0007669"/>
    <property type="project" value="UniProtKB-UniRule"/>
</dbReference>
<dbReference type="AlphaFoldDB" id="A0AAE1WB13"/>
<evidence type="ECO:0000256" key="9">
    <source>
        <dbReference type="ARBA" id="ARBA00023136"/>
    </source>
</evidence>
<protein>
    <recommendedName>
        <fullName evidence="10">Dolichyl-diphosphooligosaccharide--protein glycosyltransferase subunit 1</fullName>
    </recommendedName>
</protein>
<dbReference type="Pfam" id="PF04597">
    <property type="entry name" value="Ribophorin_I"/>
    <property type="match status" value="1"/>
</dbReference>
<keyword evidence="8" id="KW-1133">Transmembrane helix</keyword>
<evidence type="ECO:0000256" key="4">
    <source>
        <dbReference type="ARBA" id="ARBA00008905"/>
    </source>
</evidence>
<comment type="subcellular location">
    <subcellularLocation>
        <location evidence="2 10">Endoplasmic reticulum membrane</location>
        <topology evidence="2 10">Single-pass type I membrane protein</topology>
    </subcellularLocation>
</comment>
<evidence type="ECO:0000256" key="7">
    <source>
        <dbReference type="ARBA" id="ARBA00022824"/>
    </source>
</evidence>
<keyword evidence="6" id="KW-0732">Signal</keyword>
<accession>A0AAE1WB13</accession>
<evidence type="ECO:0000256" key="10">
    <source>
        <dbReference type="RuleBase" id="RU361143"/>
    </source>
</evidence>
<evidence type="ECO:0000313" key="12">
    <source>
        <dbReference type="Proteomes" id="UP001289374"/>
    </source>
</evidence>
<comment type="subunit">
    <text evidence="10">Component of the oligosaccharyltransferase (OST) complex.</text>
</comment>
<evidence type="ECO:0000256" key="1">
    <source>
        <dbReference type="ARBA" id="ARBA00002791"/>
    </source>
</evidence>
<reference evidence="11" key="1">
    <citation type="submission" date="2020-06" db="EMBL/GenBank/DDBJ databases">
        <authorList>
            <person name="Li T."/>
            <person name="Hu X."/>
            <person name="Zhang T."/>
            <person name="Song X."/>
            <person name="Zhang H."/>
            <person name="Dai N."/>
            <person name="Sheng W."/>
            <person name="Hou X."/>
            <person name="Wei L."/>
        </authorList>
    </citation>
    <scope>NUCLEOTIDE SEQUENCE</scope>
    <source>
        <strain evidence="11">K16</strain>
        <tissue evidence="11">Leaf</tissue>
    </source>
</reference>
<dbReference type="Proteomes" id="UP001289374">
    <property type="component" value="Unassembled WGS sequence"/>
</dbReference>
<comment type="caution">
    <text evidence="11">The sequence shown here is derived from an EMBL/GenBank/DDBJ whole genome shotgun (WGS) entry which is preliminary data.</text>
</comment>
<evidence type="ECO:0000256" key="5">
    <source>
        <dbReference type="ARBA" id="ARBA00022692"/>
    </source>
</evidence>
<dbReference type="InterPro" id="IPR007676">
    <property type="entry name" value="Ribophorin_I"/>
</dbReference>
<evidence type="ECO:0000256" key="2">
    <source>
        <dbReference type="ARBA" id="ARBA00004115"/>
    </source>
</evidence>
<evidence type="ECO:0000256" key="8">
    <source>
        <dbReference type="ARBA" id="ARBA00022989"/>
    </source>
</evidence>
<proteinExistence type="inferred from homology"/>
<gene>
    <name evidence="11" type="ORF">Sango_2065800</name>
</gene>
<organism evidence="11 12">
    <name type="scientific">Sesamum angolense</name>
    <dbReference type="NCBI Taxonomy" id="2727404"/>
    <lineage>
        <taxon>Eukaryota</taxon>
        <taxon>Viridiplantae</taxon>
        <taxon>Streptophyta</taxon>
        <taxon>Embryophyta</taxon>
        <taxon>Tracheophyta</taxon>
        <taxon>Spermatophyta</taxon>
        <taxon>Magnoliopsida</taxon>
        <taxon>eudicotyledons</taxon>
        <taxon>Gunneridae</taxon>
        <taxon>Pentapetalae</taxon>
        <taxon>asterids</taxon>
        <taxon>lamiids</taxon>
        <taxon>Lamiales</taxon>
        <taxon>Pedaliaceae</taxon>
        <taxon>Sesamum</taxon>
    </lineage>
</organism>
<comment type="similarity">
    <text evidence="4 10">Belongs to the OST1 family.</text>
</comment>